<gene>
    <name evidence="1" type="primary">ybl126_2</name>
    <name evidence="1" type="ORF">NCTC9045_02267</name>
</gene>
<dbReference type="EMBL" id="UGDD01000002">
    <property type="protein sequence ID" value="STJ54384.1"/>
    <property type="molecule type" value="Genomic_DNA"/>
</dbReference>
<proteinExistence type="predicted"/>
<name>A0A0K4SKD4_ECOLX</name>
<dbReference type="Proteomes" id="UP000254503">
    <property type="component" value="Unassembled WGS sequence"/>
</dbReference>
<sequence length="139" mass="15828">MVRFIPFFVLSEHCVQDSQQLAYTGNQRHFFGFSCGKQSHVKHLYYRVKAGCDKRCHVQGCSHTSPAAKDGSSPSHRARVPVYWNHTDKRTDFTPGEVTLFGYFRQQRSSRHGANTFNTAQSLSKLFEVAMDMAVHVSI</sequence>
<reference evidence="1 2" key="1">
    <citation type="submission" date="2018-06" db="EMBL/GenBank/DDBJ databases">
        <authorList>
            <consortium name="Pathogen Informatics"/>
            <person name="Doyle S."/>
        </authorList>
    </citation>
    <scope>NUCLEOTIDE SEQUENCE [LARGE SCALE GENOMIC DNA]</scope>
    <source>
        <strain evidence="1 2">NCTC9045</strain>
    </source>
</reference>
<dbReference type="AlphaFoldDB" id="A0A0K4SKD4"/>
<evidence type="ECO:0000313" key="2">
    <source>
        <dbReference type="Proteomes" id="UP000254503"/>
    </source>
</evidence>
<accession>A0A0K4SKD4</accession>
<protein>
    <submittedName>
        <fullName evidence="1">Ybl126</fullName>
    </submittedName>
</protein>
<organism evidence="1 2">
    <name type="scientific">Escherichia coli</name>
    <dbReference type="NCBI Taxonomy" id="562"/>
    <lineage>
        <taxon>Bacteria</taxon>
        <taxon>Pseudomonadati</taxon>
        <taxon>Pseudomonadota</taxon>
        <taxon>Gammaproteobacteria</taxon>
        <taxon>Enterobacterales</taxon>
        <taxon>Enterobacteriaceae</taxon>
        <taxon>Escherichia</taxon>
    </lineage>
</organism>
<evidence type="ECO:0000313" key="1">
    <source>
        <dbReference type="EMBL" id="STJ54384.1"/>
    </source>
</evidence>